<proteinExistence type="predicted"/>
<accession>A0A4Z0C0S2</accession>
<dbReference type="AlphaFoldDB" id="A0A4Z0C0S2"/>
<gene>
    <name evidence="1" type="ORF">EZ242_03410</name>
</gene>
<protein>
    <submittedName>
        <fullName evidence="1">Uncharacterized protein</fullName>
    </submittedName>
</protein>
<dbReference type="EMBL" id="SMLL01000001">
    <property type="protein sequence ID" value="TFZ04811.1"/>
    <property type="molecule type" value="Genomic_DNA"/>
</dbReference>
<dbReference type="Proteomes" id="UP000297564">
    <property type="component" value="Unassembled WGS sequence"/>
</dbReference>
<keyword evidence="2" id="KW-1185">Reference proteome</keyword>
<sequence>MNSVQQQDTPLKSAHPFRCASVNGSHIYTSCGTVVLRSAGLALPRISRIFYARRVPKTHCWVQASA</sequence>
<organism evidence="1 2">
    <name type="scientific">Ramlibacter rhizophilus</name>
    <dbReference type="NCBI Taxonomy" id="1781167"/>
    <lineage>
        <taxon>Bacteria</taxon>
        <taxon>Pseudomonadati</taxon>
        <taxon>Pseudomonadota</taxon>
        <taxon>Betaproteobacteria</taxon>
        <taxon>Burkholderiales</taxon>
        <taxon>Comamonadaceae</taxon>
        <taxon>Ramlibacter</taxon>
    </lineage>
</organism>
<name>A0A4Z0C0S2_9BURK</name>
<dbReference type="RefSeq" id="WP_135283693.1">
    <property type="nucleotide sequence ID" value="NZ_SMLL01000001.1"/>
</dbReference>
<evidence type="ECO:0000313" key="2">
    <source>
        <dbReference type="Proteomes" id="UP000297564"/>
    </source>
</evidence>
<evidence type="ECO:0000313" key="1">
    <source>
        <dbReference type="EMBL" id="TFZ04811.1"/>
    </source>
</evidence>
<comment type="caution">
    <text evidence="1">The sequence shown here is derived from an EMBL/GenBank/DDBJ whole genome shotgun (WGS) entry which is preliminary data.</text>
</comment>
<reference evidence="1 2" key="1">
    <citation type="submission" date="2019-03" db="EMBL/GenBank/DDBJ databases">
        <title>Ramlibacter rhizophilus CCTCC AB2015357, whole genome shotgun sequence.</title>
        <authorList>
            <person name="Zhang X."/>
            <person name="Feng G."/>
            <person name="Zhu H."/>
        </authorList>
    </citation>
    <scope>NUCLEOTIDE SEQUENCE [LARGE SCALE GENOMIC DNA]</scope>
    <source>
        <strain evidence="1 2">CCTCC AB2015357</strain>
    </source>
</reference>